<protein>
    <submittedName>
        <fullName evidence="2">Uncharacterized protein</fullName>
    </submittedName>
</protein>
<comment type="caution">
    <text evidence="2">The sequence shown here is derived from an EMBL/GenBank/DDBJ whole genome shotgun (WGS) entry which is preliminary data.</text>
</comment>
<accession>A0AAD5MM45</accession>
<name>A0AAD5MM45_PARTN</name>
<evidence type="ECO:0000256" key="1">
    <source>
        <dbReference type="SAM" id="MobiDB-lite"/>
    </source>
</evidence>
<evidence type="ECO:0000313" key="2">
    <source>
        <dbReference type="EMBL" id="KAJ1350341.1"/>
    </source>
</evidence>
<gene>
    <name evidence="2" type="ORF">KIN20_006113</name>
</gene>
<feature type="compositionally biased region" description="Basic and acidic residues" evidence="1">
    <location>
        <begin position="85"/>
        <end position="98"/>
    </location>
</feature>
<proteinExistence type="predicted"/>
<reference evidence="2" key="1">
    <citation type="submission" date="2021-06" db="EMBL/GenBank/DDBJ databases">
        <title>Parelaphostrongylus tenuis whole genome reference sequence.</title>
        <authorList>
            <person name="Garwood T.J."/>
            <person name="Larsen P.A."/>
            <person name="Fountain-Jones N.M."/>
            <person name="Garbe J.R."/>
            <person name="Macchietto M.G."/>
            <person name="Kania S.A."/>
            <person name="Gerhold R.W."/>
            <person name="Richards J.E."/>
            <person name="Wolf T.M."/>
        </authorList>
    </citation>
    <scope>NUCLEOTIDE SEQUENCE</scope>
    <source>
        <strain evidence="2">MNPRO001-30</strain>
        <tissue evidence="2">Meninges</tissue>
    </source>
</reference>
<organism evidence="2 3">
    <name type="scientific">Parelaphostrongylus tenuis</name>
    <name type="common">Meningeal worm</name>
    <dbReference type="NCBI Taxonomy" id="148309"/>
    <lineage>
        <taxon>Eukaryota</taxon>
        <taxon>Metazoa</taxon>
        <taxon>Ecdysozoa</taxon>
        <taxon>Nematoda</taxon>
        <taxon>Chromadorea</taxon>
        <taxon>Rhabditida</taxon>
        <taxon>Rhabditina</taxon>
        <taxon>Rhabditomorpha</taxon>
        <taxon>Strongyloidea</taxon>
        <taxon>Metastrongylidae</taxon>
        <taxon>Parelaphostrongylus</taxon>
    </lineage>
</organism>
<sequence length="150" mass="16654">MGKTFIASVKSNCATVRRKAQCVFFLPGFEWRERLYKLRCGKNGIEFMGCFTTSGVYIPNGEVKLDSNGIPEIQVRGRATATSPKCRDDEGQEKDQGSEWKSGALLFRCGRDGVELVGCFTKNGPYKAYEGMSTTYDPHTECRIDVDGAI</sequence>
<dbReference type="Proteomes" id="UP001196413">
    <property type="component" value="Unassembled WGS sequence"/>
</dbReference>
<dbReference type="AlphaFoldDB" id="A0AAD5MM45"/>
<keyword evidence="3" id="KW-1185">Reference proteome</keyword>
<feature type="region of interest" description="Disordered" evidence="1">
    <location>
        <begin position="78"/>
        <end position="98"/>
    </location>
</feature>
<dbReference type="EMBL" id="JAHQIW010000839">
    <property type="protein sequence ID" value="KAJ1350341.1"/>
    <property type="molecule type" value="Genomic_DNA"/>
</dbReference>
<evidence type="ECO:0000313" key="3">
    <source>
        <dbReference type="Proteomes" id="UP001196413"/>
    </source>
</evidence>